<dbReference type="EMBL" id="EAAA01000997">
    <property type="status" value="NOT_ANNOTATED_CDS"/>
    <property type="molecule type" value="Genomic_DNA"/>
</dbReference>
<feature type="signal peptide" evidence="1">
    <location>
        <begin position="1"/>
        <end position="19"/>
    </location>
</feature>
<reference evidence="2" key="2">
    <citation type="journal article" date="2008" name="Genome Biol.">
        <title>Improved genome assembly and evidence-based global gene model set for the chordate Ciona intestinalis: new insight into intron and operon populations.</title>
        <authorList>
            <person name="Satou Y."/>
            <person name="Mineta K."/>
            <person name="Ogasawara M."/>
            <person name="Sasakura Y."/>
            <person name="Shoguchi E."/>
            <person name="Ueno K."/>
            <person name="Yamada L."/>
            <person name="Matsumoto J."/>
            <person name="Wasserscheid J."/>
            <person name="Dewar K."/>
            <person name="Wiley G.B."/>
            <person name="Macmil S.L."/>
            <person name="Roe B.A."/>
            <person name="Zeller R.W."/>
            <person name="Hastings K.E."/>
            <person name="Lemaire P."/>
            <person name="Lindquist E."/>
            <person name="Endo T."/>
            <person name="Hotta K."/>
            <person name="Inaba K."/>
        </authorList>
    </citation>
    <scope>NUCLEOTIDE SEQUENCE [LARGE SCALE GENOMIC DNA]</scope>
    <source>
        <strain evidence="2">wild type</strain>
    </source>
</reference>
<dbReference type="Proteomes" id="UP000008144">
    <property type="component" value="Chromosome 12"/>
</dbReference>
<reference evidence="3" key="1">
    <citation type="journal article" date="2002" name="Science">
        <title>The draft genome of Ciona intestinalis: insights into chordate and vertebrate origins.</title>
        <authorList>
            <person name="Dehal P."/>
            <person name="Satou Y."/>
            <person name="Campbell R.K."/>
            <person name="Chapman J."/>
            <person name="Degnan B."/>
            <person name="De Tomaso A."/>
            <person name="Davidson B."/>
            <person name="Di Gregorio A."/>
            <person name="Gelpke M."/>
            <person name="Goodstein D.M."/>
            <person name="Harafuji N."/>
            <person name="Hastings K.E."/>
            <person name="Ho I."/>
            <person name="Hotta K."/>
            <person name="Huang W."/>
            <person name="Kawashima T."/>
            <person name="Lemaire P."/>
            <person name="Martinez D."/>
            <person name="Meinertzhagen I.A."/>
            <person name="Necula S."/>
            <person name="Nonaka M."/>
            <person name="Putnam N."/>
            <person name="Rash S."/>
            <person name="Saiga H."/>
            <person name="Satake M."/>
            <person name="Terry A."/>
            <person name="Yamada L."/>
            <person name="Wang H.G."/>
            <person name="Awazu S."/>
            <person name="Azumi K."/>
            <person name="Boore J."/>
            <person name="Branno M."/>
            <person name="Chin-Bow S."/>
            <person name="DeSantis R."/>
            <person name="Doyle S."/>
            <person name="Francino P."/>
            <person name="Keys D.N."/>
            <person name="Haga S."/>
            <person name="Hayashi H."/>
            <person name="Hino K."/>
            <person name="Imai K.S."/>
            <person name="Inaba K."/>
            <person name="Kano S."/>
            <person name="Kobayashi K."/>
            <person name="Kobayashi M."/>
            <person name="Lee B.I."/>
            <person name="Makabe K.W."/>
            <person name="Manohar C."/>
            <person name="Matassi G."/>
            <person name="Medina M."/>
            <person name="Mochizuki Y."/>
            <person name="Mount S."/>
            <person name="Morishita T."/>
            <person name="Miura S."/>
            <person name="Nakayama A."/>
            <person name="Nishizaka S."/>
            <person name="Nomoto H."/>
            <person name="Ohta F."/>
            <person name="Oishi K."/>
            <person name="Rigoutsos I."/>
            <person name="Sano M."/>
            <person name="Sasaki A."/>
            <person name="Sasakura Y."/>
            <person name="Shoguchi E."/>
            <person name="Shin-i T."/>
            <person name="Spagnuolo A."/>
            <person name="Stainier D."/>
            <person name="Suzuki M.M."/>
            <person name="Tassy O."/>
            <person name="Takatori N."/>
            <person name="Tokuoka M."/>
            <person name="Yagi K."/>
            <person name="Yoshizaki F."/>
            <person name="Wada S."/>
            <person name="Zhang C."/>
            <person name="Hyatt P.D."/>
            <person name="Larimer F."/>
            <person name="Detter C."/>
            <person name="Doggett N."/>
            <person name="Glavina T."/>
            <person name="Hawkins T."/>
            <person name="Richardson P."/>
            <person name="Lucas S."/>
            <person name="Kohara Y."/>
            <person name="Levine M."/>
            <person name="Satoh N."/>
            <person name="Rokhsar D.S."/>
        </authorList>
    </citation>
    <scope>NUCLEOTIDE SEQUENCE [LARGE SCALE GENOMIC DNA]</scope>
</reference>
<dbReference type="AlphaFoldDB" id="F6ZPG7"/>
<name>F6ZPG7_CIOIN</name>
<dbReference type="Ensembl" id="ENSCINT00000026038.2">
    <property type="protein sequence ID" value="ENSCINP00000025792.2"/>
    <property type="gene ID" value="ENSCING00000014207.2"/>
</dbReference>
<sequence length="61" mass="6452">MKVILMLAMMCLVIVAVDANPPAVSFTCTSPSFSCSKGYGKGTKYVCASPFRYCPNGHVTG</sequence>
<feature type="chain" id="PRO_5003347023" evidence="1">
    <location>
        <begin position="20"/>
        <end position="61"/>
    </location>
</feature>
<proteinExistence type="predicted"/>
<dbReference type="InParanoid" id="F6ZPG7"/>
<evidence type="ECO:0000313" key="2">
    <source>
        <dbReference type="Ensembl" id="ENSCINP00000025792.2"/>
    </source>
</evidence>
<reference evidence="2" key="3">
    <citation type="submission" date="2025-08" db="UniProtKB">
        <authorList>
            <consortium name="Ensembl"/>
        </authorList>
    </citation>
    <scope>IDENTIFICATION</scope>
</reference>
<organism evidence="2 3">
    <name type="scientific">Ciona intestinalis</name>
    <name type="common">Transparent sea squirt</name>
    <name type="synonym">Ascidia intestinalis</name>
    <dbReference type="NCBI Taxonomy" id="7719"/>
    <lineage>
        <taxon>Eukaryota</taxon>
        <taxon>Metazoa</taxon>
        <taxon>Chordata</taxon>
        <taxon>Tunicata</taxon>
        <taxon>Ascidiacea</taxon>
        <taxon>Phlebobranchia</taxon>
        <taxon>Cionidae</taxon>
        <taxon>Ciona</taxon>
    </lineage>
</organism>
<reference evidence="2" key="4">
    <citation type="submission" date="2025-09" db="UniProtKB">
        <authorList>
            <consortium name="Ensembl"/>
        </authorList>
    </citation>
    <scope>IDENTIFICATION</scope>
</reference>
<keyword evidence="3" id="KW-1185">Reference proteome</keyword>
<keyword evidence="1" id="KW-0732">Signal</keyword>
<protein>
    <submittedName>
        <fullName evidence="2">Uncharacterized protein</fullName>
    </submittedName>
</protein>
<accession>F6ZPG7</accession>
<dbReference type="HOGENOM" id="CLU_2921900_0_0_1"/>
<evidence type="ECO:0000313" key="3">
    <source>
        <dbReference type="Proteomes" id="UP000008144"/>
    </source>
</evidence>
<evidence type="ECO:0000256" key="1">
    <source>
        <dbReference type="SAM" id="SignalP"/>
    </source>
</evidence>